<feature type="domain" description="HPP transmembrane region" evidence="3">
    <location>
        <begin position="550"/>
        <end position="711"/>
    </location>
</feature>
<dbReference type="Pfam" id="PF04982">
    <property type="entry name" value="TM_HPP"/>
    <property type="match status" value="1"/>
</dbReference>
<keyword evidence="2" id="KW-0812">Transmembrane</keyword>
<keyword evidence="2" id="KW-1133">Transmembrane helix</keyword>
<organism evidence="4 5">
    <name type="scientific">Thalassiosira oceanica</name>
    <name type="common">Marine diatom</name>
    <dbReference type="NCBI Taxonomy" id="159749"/>
    <lineage>
        <taxon>Eukaryota</taxon>
        <taxon>Sar</taxon>
        <taxon>Stramenopiles</taxon>
        <taxon>Ochrophyta</taxon>
        <taxon>Bacillariophyta</taxon>
        <taxon>Coscinodiscophyceae</taxon>
        <taxon>Thalassiosirophycidae</taxon>
        <taxon>Thalassiosirales</taxon>
        <taxon>Thalassiosiraceae</taxon>
        <taxon>Thalassiosira</taxon>
    </lineage>
</organism>
<dbReference type="EMBL" id="AGNL01042905">
    <property type="protein sequence ID" value="EJK50814.1"/>
    <property type="molecule type" value="Genomic_DNA"/>
</dbReference>
<feature type="transmembrane region" description="Helical" evidence="2">
    <location>
        <begin position="557"/>
        <end position="574"/>
    </location>
</feature>
<proteinExistence type="predicted"/>
<dbReference type="InterPro" id="IPR007065">
    <property type="entry name" value="HPP"/>
</dbReference>
<evidence type="ECO:0000313" key="5">
    <source>
        <dbReference type="Proteomes" id="UP000266841"/>
    </source>
</evidence>
<feature type="transmembrane region" description="Helical" evidence="2">
    <location>
        <begin position="642"/>
        <end position="661"/>
    </location>
</feature>
<protein>
    <recommendedName>
        <fullName evidence="3">HPP transmembrane region domain-containing protein</fullName>
    </recommendedName>
</protein>
<dbReference type="Proteomes" id="UP000266841">
    <property type="component" value="Unassembled WGS sequence"/>
</dbReference>
<dbReference type="OrthoDB" id="10597568at2759"/>
<accession>K0REX9</accession>
<feature type="transmembrane region" description="Helical" evidence="2">
    <location>
        <begin position="586"/>
        <end position="604"/>
    </location>
</feature>
<feature type="transmembrane region" description="Helical" evidence="2">
    <location>
        <begin position="681"/>
        <end position="702"/>
    </location>
</feature>
<dbReference type="eggNOG" id="ENOG502QXFE">
    <property type="taxonomic scope" value="Eukaryota"/>
</dbReference>
<evidence type="ECO:0000256" key="2">
    <source>
        <dbReference type="SAM" id="Phobius"/>
    </source>
</evidence>
<comment type="caution">
    <text evidence="4">The sequence shown here is derived from an EMBL/GenBank/DDBJ whole genome shotgun (WGS) entry which is preliminary data.</text>
</comment>
<dbReference type="AlphaFoldDB" id="K0REX9"/>
<sequence>MAGFLGKKVGTTDGKSQHGHREDTEVNSSVGLLLLSHHACPPGSLRPLLLDAMCASWALGDARGVVVIRIDYQYRMCSGWAGPRPRSNRFLATNSNAGRMSTEGVFAHKSMRFLEQIMGPCRGRGTIVGDEAAHHLWYFGLTWLLGSGSDRACLNAAGDAAANDMLLTGVSGLEVHLRGAQKRKESGWPVTRDVGGVHLKACLISEGGSSTPMFTSARSLMVGQSSDDNGADPVIVRDEPIDVLPASASSVPQAPRRASNALNISKESMGHSMNTVARNRRCLDRNDADALQDLVADAGINLFGCCFVEVWALSENGALFERSLPSDELIEMAWGLDREALSVPPGAGLVGTLAEEAGLDADKIHWRQIKSMLNDPFIQKDKDSRMKKLHQIGLGMVAVGTFSHFGTKGVVLYFSRIKADASKLRSKTNRQFLMLSTEFIGASYSIRKHRSEVAKVRRGEFNSAVDKVRANLLHKKSSTLASIISNKDNIDKIKLAQSSEDDAAYELYDFRPDKLSIRAGRWCYKRAKSFARRVVNSRFKWRGSGLHGPPRASLRDSAFVFFGVFVVFLTLLKINLGIPDDFDFDAGWYASSLCIVWALTPAPVGQPRQIVAAHLWNIAGDHLQDFVGWGQADTGGRGMPMIWKQALAVGLGISGQAYFGILHPPASGLSNAFAKYSGWDWATFASVMMADAVVVTMSLLLLNLSESKQYPMYWLGMSWEDRYEKLSRMPSNVVLSISERRTTASKKRRKPDDIV</sequence>
<dbReference type="InterPro" id="IPR058581">
    <property type="entry name" value="TM_HPP"/>
</dbReference>
<gene>
    <name evidence="4" type="ORF">THAOC_30083</name>
</gene>
<name>K0REX9_THAOC</name>
<dbReference type="PANTHER" id="PTHR33741">
    <property type="entry name" value="TRANSMEMBRANE PROTEIN DDB_G0269096-RELATED"/>
    <property type="match status" value="1"/>
</dbReference>
<evidence type="ECO:0000259" key="3">
    <source>
        <dbReference type="Pfam" id="PF04982"/>
    </source>
</evidence>
<evidence type="ECO:0000256" key="1">
    <source>
        <dbReference type="SAM" id="MobiDB-lite"/>
    </source>
</evidence>
<dbReference type="PANTHER" id="PTHR33741:SF5">
    <property type="entry name" value="TRANSMEMBRANE PROTEIN DDB_G0269096-RELATED"/>
    <property type="match status" value="1"/>
</dbReference>
<feature type="region of interest" description="Disordered" evidence="1">
    <location>
        <begin position="1"/>
        <end position="23"/>
    </location>
</feature>
<reference evidence="4 5" key="1">
    <citation type="journal article" date="2012" name="Genome Biol.">
        <title>Genome and low-iron response of an oceanic diatom adapted to chronic iron limitation.</title>
        <authorList>
            <person name="Lommer M."/>
            <person name="Specht M."/>
            <person name="Roy A.S."/>
            <person name="Kraemer L."/>
            <person name="Andreson R."/>
            <person name="Gutowska M.A."/>
            <person name="Wolf J."/>
            <person name="Bergner S.V."/>
            <person name="Schilhabel M.B."/>
            <person name="Klostermeier U.C."/>
            <person name="Beiko R.G."/>
            <person name="Rosenstiel P."/>
            <person name="Hippler M."/>
            <person name="Laroche J."/>
        </authorList>
    </citation>
    <scope>NUCLEOTIDE SEQUENCE [LARGE SCALE GENOMIC DNA]</scope>
    <source>
        <strain evidence="4 5">CCMP1005</strain>
    </source>
</reference>
<keyword evidence="2" id="KW-0472">Membrane</keyword>
<keyword evidence="5" id="KW-1185">Reference proteome</keyword>
<evidence type="ECO:0000313" key="4">
    <source>
        <dbReference type="EMBL" id="EJK50814.1"/>
    </source>
</evidence>
<feature type="transmembrane region" description="Helical" evidence="2">
    <location>
        <begin position="392"/>
        <end position="415"/>
    </location>
</feature>